<sequence length="310" mass="34830">MNSLVSPQSHSSLPLLVPRNGGGPLESSSQPTSTPPETATTIPGRTLLTLPGEIRFEIYKHVLPTNLGDSCTPNNLRFPCHQIKSEYEYELFRGMAEYYKYAERLGFQVLDAPPQTYAQTKHISVELQPQIEDDAALVSCAKLVNDSPFHLCLLTIILRRQWSAREAAAAIHKLAHIDKILLTDGASLPKIELYWDALPLRGGLFGYDVQGSGHRTRITFIAGERPKVKEKPGLVWEGNSLARCAIRQGRRIVWLDREQSSQTVNGPYRWYHSITSWLCPLLLLAFMAATVCGLIHILARWVIEHDLIRD</sequence>
<keyword evidence="2" id="KW-0812">Transmembrane</keyword>
<name>A0A6A6T866_9PLEO</name>
<evidence type="ECO:0000256" key="1">
    <source>
        <dbReference type="SAM" id="MobiDB-lite"/>
    </source>
</evidence>
<organism evidence="3 4">
    <name type="scientific">Lophiostoma macrostomum CBS 122681</name>
    <dbReference type="NCBI Taxonomy" id="1314788"/>
    <lineage>
        <taxon>Eukaryota</taxon>
        <taxon>Fungi</taxon>
        <taxon>Dikarya</taxon>
        <taxon>Ascomycota</taxon>
        <taxon>Pezizomycotina</taxon>
        <taxon>Dothideomycetes</taxon>
        <taxon>Pleosporomycetidae</taxon>
        <taxon>Pleosporales</taxon>
        <taxon>Lophiostomataceae</taxon>
        <taxon>Lophiostoma</taxon>
    </lineage>
</organism>
<keyword evidence="2" id="KW-0472">Membrane</keyword>
<reference evidence="3" key="1">
    <citation type="journal article" date="2020" name="Stud. Mycol.">
        <title>101 Dothideomycetes genomes: a test case for predicting lifestyles and emergence of pathogens.</title>
        <authorList>
            <person name="Haridas S."/>
            <person name="Albert R."/>
            <person name="Binder M."/>
            <person name="Bloem J."/>
            <person name="Labutti K."/>
            <person name="Salamov A."/>
            <person name="Andreopoulos B."/>
            <person name="Baker S."/>
            <person name="Barry K."/>
            <person name="Bills G."/>
            <person name="Bluhm B."/>
            <person name="Cannon C."/>
            <person name="Castanera R."/>
            <person name="Culley D."/>
            <person name="Daum C."/>
            <person name="Ezra D."/>
            <person name="Gonzalez J."/>
            <person name="Henrissat B."/>
            <person name="Kuo A."/>
            <person name="Liang C."/>
            <person name="Lipzen A."/>
            <person name="Lutzoni F."/>
            <person name="Magnuson J."/>
            <person name="Mondo S."/>
            <person name="Nolan M."/>
            <person name="Ohm R."/>
            <person name="Pangilinan J."/>
            <person name="Park H.-J."/>
            <person name="Ramirez L."/>
            <person name="Alfaro M."/>
            <person name="Sun H."/>
            <person name="Tritt A."/>
            <person name="Yoshinaga Y."/>
            <person name="Zwiers L.-H."/>
            <person name="Turgeon B."/>
            <person name="Goodwin S."/>
            <person name="Spatafora J."/>
            <person name="Crous P."/>
            <person name="Grigoriev I."/>
        </authorList>
    </citation>
    <scope>NUCLEOTIDE SEQUENCE</scope>
    <source>
        <strain evidence="3">CBS 122681</strain>
    </source>
</reference>
<keyword evidence="4" id="KW-1185">Reference proteome</keyword>
<feature type="compositionally biased region" description="Low complexity" evidence="1">
    <location>
        <begin position="27"/>
        <end position="42"/>
    </location>
</feature>
<feature type="transmembrane region" description="Helical" evidence="2">
    <location>
        <begin position="281"/>
        <end position="303"/>
    </location>
</feature>
<dbReference type="OrthoDB" id="3683409at2759"/>
<gene>
    <name evidence="3" type="ORF">K491DRAFT_716236</name>
</gene>
<proteinExistence type="predicted"/>
<evidence type="ECO:0000256" key="2">
    <source>
        <dbReference type="SAM" id="Phobius"/>
    </source>
</evidence>
<protein>
    <submittedName>
        <fullName evidence="3">Uncharacterized protein</fullName>
    </submittedName>
</protein>
<dbReference type="EMBL" id="MU004349">
    <property type="protein sequence ID" value="KAF2655421.1"/>
    <property type="molecule type" value="Genomic_DNA"/>
</dbReference>
<dbReference type="Proteomes" id="UP000799324">
    <property type="component" value="Unassembled WGS sequence"/>
</dbReference>
<dbReference type="AlphaFoldDB" id="A0A6A6T866"/>
<keyword evidence="2" id="KW-1133">Transmembrane helix</keyword>
<evidence type="ECO:0000313" key="3">
    <source>
        <dbReference type="EMBL" id="KAF2655421.1"/>
    </source>
</evidence>
<feature type="compositionally biased region" description="Polar residues" evidence="1">
    <location>
        <begin position="1"/>
        <end position="12"/>
    </location>
</feature>
<accession>A0A6A6T866</accession>
<evidence type="ECO:0000313" key="4">
    <source>
        <dbReference type="Proteomes" id="UP000799324"/>
    </source>
</evidence>
<feature type="region of interest" description="Disordered" evidence="1">
    <location>
        <begin position="1"/>
        <end position="42"/>
    </location>
</feature>